<evidence type="ECO:0000313" key="1">
    <source>
        <dbReference type="EMBL" id="MCZ4279929.1"/>
    </source>
</evidence>
<proteinExistence type="predicted"/>
<evidence type="ECO:0000313" key="2">
    <source>
        <dbReference type="Proteomes" id="UP001069802"/>
    </source>
</evidence>
<dbReference type="EMBL" id="JAPWGY010000001">
    <property type="protein sequence ID" value="MCZ4279929.1"/>
    <property type="molecule type" value="Genomic_DNA"/>
</dbReference>
<name>A0ABT4LFP9_9PROT</name>
<accession>A0ABT4LFP9</accession>
<reference evidence="1" key="1">
    <citation type="submission" date="2022-12" db="EMBL/GenBank/DDBJ databases">
        <title>Bacterial isolates from different developmental stages of Nematostella vectensis.</title>
        <authorList>
            <person name="Fraune S."/>
        </authorList>
    </citation>
    <scope>NUCLEOTIDE SEQUENCE</scope>
    <source>
        <strain evidence="1">G21630-S1</strain>
    </source>
</reference>
<organism evidence="1 2">
    <name type="scientific">Kiloniella laminariae</name>
    <dbReference type="NCBI Taxonomy" id="454162"/>
    <lineage>
        <taxon>Bacteria</taxon>
        <taxon>Pseudomonadati</taxon>
        <taxon>Pseudomonadota</taxon>
        <taxon>Alphaproteobacteria</taxon>
        <taxon>Rhodospirillales</taxon>
        <taxon>Kiloniellaceae</taxon>
        <taxon>Kiloniella</taxon>
    </lineage>
</organism>
<protein>
    <recommendedName>
        <fullName evidence="3">CARDB domain-containing protein</fullName>
    </recommendedName>
</protein>
<comment type="caution">
    <text evidence="1">The sequence shown here is derived from an EMBL/GenBank/DDBJ whole genome shotgun (WGS) entry which is preliminary data.</text>
</comment>
<gene>
    <name evidence="1" type="ORF">O4H49_04010</name>
</gene>
<sequence>MLKYLLLFLLSLVFMTGLSGSTIERATAHGLHDIDLAITDSALSKRPAILIAWRNTQKIFEAEVLVRNFGQDEGHGEVKLEIIDELGNVLMSRPESGPGIPVVVPGRDEGGIDGAVVQILGSKAANQLIDRLDRQAVHYSIRATVDTLEGDANDLNNVNSKTYNTETRVFPQSTNFFTYRFGNPGIVPKKIRLDLAHNDLPEGWSLVSVPAAGSEIEIPPGGSVQGYATLSAGEAVPDGSYSDITFSAIDLASWTVYDRREWYAVSDNQPPTISEDTVVEVTDGEVYVELVATDEHSGIKEASGVKVEFSVDGGITFSNKVMAYLDGNFVEPTLFQAYLGPFAANTELDIWISASDSAGNVTRKQLETILIPPQSQG</sequence>
<evidence type="ECO:0008006" key="3">
    <source>
        <dbReference type="Google" id="ProtNLM"/>
    </source>
</evidence>
<dbReference type="RefSeq" id="WP_269422124.1">
    <property type="nucleotide sequence ID" value="NZ_JAPWGY010000001.1"/>
</dbReference>
<dbReference type="Proteomes" id="UP001069802">
    <property type="component" value="Unassembled WGS sequence"/>
</dbReference>
<keyword evidence="2" id="KW-1185">Reference proteome</keyword>